<dbReference type="Gene3D" id="1.10.3730.20">
    <property type="match status" value="1"/>
</dbReference>
<evidence type="ECO:0000256" key="2">
    <source>
        <dbReference type="ARBA" id="ARBA00022448"/>
    </source>
</evidence>
<dbReference type="EMBL" id="JAUSUA010000002">
    <property type="protein sequence ID" value="MDQ0206582.1"/>
    <property type="molecule type" value="Genomic_DNA"/>
</dbReference>
<organism evidence="9 10">
    <name type="scientific">Alkalicoccobacillus murimartini</name>
    <dbReference type="NCBI Taxonomy" id="171685"/>
    <lineage>
        <taxon>Bacteria</taxon>
        <taxon>Bacillati</taxon>
        <taxon>Bacillota</taxon>
        <taxon>Bacilli</taxon>
        <taxon>Bacillales</taxon>
        <taxon>Bacillaceae</taxon>
        <taxon>Alkalicoccobacillus</taxon>
    </lineage>
</organism>
<evidence type="ECO:0000256" key="8">
    <source>
        <dbReference type="SAM" id="Phobius"/>
    </source>
</evidence>
<dbReference type="PANTHER" id="PTHR30561:SF1">
    <property type="entry name" value="MULTIDRUG TRANSPORTER EMRE"/>
    <property type="match status" value="1"/>
</dbReference>
<dbReference type="InterPro" id="IPR045324">
    <property type="entry name" value="Small_multidrug_res"/>
</dbReference>
<dbReference type="PANTHER" id="PTHR30561">
    <property type="entry name" value="SMR FAMILY PROTON-DEPENDENT DRUG EFFLUX TRANSPORTER SUGE"/>
    <property type="match status" value="1"/>
</dbReference>
<keyword evidence="10" id="KW-1185">Reference proteome</keyword>
<comment type="subcellular location">
    <subcellularLocation>
        <location evidence="1 7">Cell membrane</location>
        <topology evidence="1 7">Multi-pass membrane protein</topology>
    </subcellularLocation>
</comment>
<dbReference type="Pfam" id="PF00893">
    <property type="entry name" value="Multi_Drug_Res"/>
    <property type="match status" value="1"/>
</dbReference>
<keyword evidence="6 8" id="KW-0472">Membrane</keyword>
<sequence length="120" mass="13179">MNIYSVYLVSAIFFGVNGQIALNYSAGFTQVGFTIYSLVCYFIAFSFLSLAVRGIPLSIAYAIWGGTGAALSIFIGRFLFGESLSFIKFLALFMIVFGIVFLHVTRRFDSENKKAPKIGG</sequence>
<dbReference type="Proteomes" id="UP001225034">
    <property type="component" value="Unassembled WGS sequence"/>
</dbReference>
<evidence type="ECO:0000256" key="1">
    <source>
        <dbReference type="ARBA" id="ARBA00004651"/>
    </source>
</evidence>
<proteinExistence type="inferred from homology"/>
<dbReference type="SUPFAM" id="SSF103481">
    <property type="entry name" value="Multidrug resistance efflux transporter EmrE"/>
    <property type="match status" value="1"/>
</dbReference>
<evidence type="ECO:0000256" key="4">
    <source>
        <dbReference type="ARBA" id="ARBA00022692"/>
    </source>
</evidence>
<evidence type="ECO:0000256" key="5">
    <source>
        <dbReference type="ARBA" id="ARBA00022989"/>
    </source>
</evidence>
<keyword evidence="5 8" id="KW-1133">Transmembrane helix</keyword>
<comment type="similarity">
    <text evidence="7">Belongs to the drug/metabolite transporter (DMT) superfamily. Small multidrug resistance (SMR) (TC 2.A.7.1) family.</text>
</comment>
<accession>A0ABT9YFH9</accession>
<evidence type="ECO:0000256" key="7">
    <source>
        <dbReference type="RuleBase" id="RU003942"/>
    </source>
</evidence>
<comment type="caution">
    <text evidence="9">The sequence shown here is derived from an EMBL/GenBank/DDBJ whole genome shotgun (WGS) entry which is preliminary data.</text>
</comment>
<keyword evidence="4 7" id="KW-0812">Transmembrane</keyword>
<reference evidence="9 10" key="1">
    <citation type="submission" date="2023-07" db="EMBL/GenBank/DDBJ databases">
        <title>Genomic Encyclopedia of Type Strains, Phase IV (KMG-IV): sequencing the most valuable type-strain genomes for metagenomic binning, comparative biology and taxonomic classification.</title>
        <authorList>
            <person name="Goeker M."/>
        </authorList>
    </citation>
    <scope>NUCLEOTIDE SEQUENCE [LARGE SCALE GENOMIC DNA]</scope>
    <source>
        <strain evidence="9 10">DSM 19154</strain>
    </source>
</reference>
<dbReference type="InterPro" id="IPR037185">
    <property type="entry name" value="EmrE-like"/>
</dbReference>
<evidence type="ECO:0000256" key="6">
    <source>
        <dbReference type="ARBA" id="ARBA00023136"/>
    </source>
</evidence>
<keyword evidence="3" id="KW-1003">Cell membrane</keyword>
<feature type="transmembrane region" description="Helical" evidence="8">
    <location>
        <begin position="34"/>
        <end position="52"/>
    </location>
</feature>
<dbReference type="InterPro" id="IPR000390">
    <property type="entry name" value="Small_drug/metabolite_transptr"/>
</dbReference>
<keyword evidence="2" id="KW-0813">Transport</keyword>
<feature type="transmembrane region" description="Helical" evidence="8">
    <location>
        <begin position="86"/>
        <end position="104"/>
    </location>
</feature>
<protein>
    <submittedName>
        <fullName evidence="9">Multidrug transporter EmrE-like cation transporter</fullName>
    </submittedName>
</protein>
<evidence type="ECO:0000256" key="3">
    <source>
        <dbReference type="ARBA" id="ARBA00022475"/>
    </source>
</evidence>
<gene>
    <name evidence="9" type="ORF">J2S05_001381</name>
</gene>
<dbReference type="RefSeq" id="WP_306981222.1">
    <property type="nucleotide sequence ID" value="NZ_JAUSUA010000002.1"/>
</dbReference>
<feature type="transmembrane region" description="Helical" evidence="8">
    <location>
        <begin position="59"/>
        <end position="80"/>
    </location>
</feature>
<name>A0ABT9YFH9_9BACI</name>
<evidence type="ECO:0000313" key="9">
    <source>
        <dbReference type="EMBL" id="MDQ0206582.1"/>
    </source>
</evidence>
<evidence type="ECO:0000313" key="10">
    <source>
        <dbReference type="Proteomes" id="UP001225034"/>
    </source>
</evidence>